<feature type="domain" description="Glucan biosynthesis periplasmic MdoG C-terminal" evidence="5">
    <location>
        <begin position="43"/>
        <end position="512"/>
    </location>
</feature>
<comment type="subcellular location">
    <subcellularLocation>
        <location evidence="1">Periplasm</location>
    </subcellularLocation>
</comment>
<dbReference type="GO" id="GO:0030246">
    <property type="term" value="F:carbohydrate binding"/>
    <property type="evidence" value="ECO:0007669"/>
    <property type="project" value="InterPro"/>
</dbReference>
<dbReference type="SUPFAM" id="SSF74650">
    <property type="entry name" value="Galactose mutarotase-like"/>
    <property type="match status" value="1"/>
</dbReference>
<protein>
    <submittedName>
        <fullName evidence="6">Glucans biosynthesis protein G</fullName>
    </submittedName>
</protein>
<dbReference type="RefSeq" id="WP_174513968.1">
    <property type="nucleotide sequence ID" value="NZ_CABFMQ020000142.1"/>
</dbReference>
<dbReference type="Gene3D" id="2.70.98.10">
    <property type="match status" value="1"/>
</dbReference>
<dbReference type="PANTHER" id="PTHR30504:SF2">
    <property type="entry name" value="GLUCANS BIOSYNTHESIS PROTEIN G"/>
    <property type="match status" value="1"/>
</dbReference>
<dbReference type="InterPro" id="IPR013783">
    <property type="entry name" value="Ig-like_fold"/>
</dbReference>
<dbReference type="AlphaFoldDB" id="A0A8B6MD24"/>
<proteinExistence type="inferred from homology"/>
<dbReference type="EMBL" id="CABFMQ020000142">
    <property type="protein sequence ID" value="VTZ52369.1"/>
    <property type="molecule type" value="Genomic_DNA"/>
</dbReference>
<comment type="caution">
    <text evidence="6">The sequence shown here is derived from an EMBL/GenBank/DDBJ whole genome shotgun (WGS) entry which is preliminary data.</text>
</comment>
<keyword evidence="4" id="KW-0574">Periplasm</keyword>
<dbReference type="InterPro" id="IPR011013">
    <property type="entry name" value="Gal_mutarotase_sf_dom"/>
</dbReference>
<dbReference type="InterPro" id="IPR007444">
    <property type="entry name" value="Glucan_biosyn_MdoG_C"/>
</dbReference>
<reference evidence="6 7" key="1">
    <citation type="submission" date="2019-05" db="EMBL/GenBank/DDBJ databases">
        <authorList>
            <person name="Farhan Ul Haque M."/>
        </authorList>
    </citation>
    <scope>NUCLEOTIDE SEQUENCE [LARGE SCALE GENOMIC DNA]</scope>
    <source>
        <strain evidence="6">2</strain>
    </source>
</reference>
<evidence type="ECO:0000256" key="4">
    <source>
        <dbReference type="ARBA" id="ARBA00022764"/>
    </source>
</evidence>
<accession>A0A8B6MD24</accession>
<dbReference type="Proteomes" id="UP000485880">
    <property type="component" value="Unassembled WGS sequence"/>
</dbReference>
<evidence type="ECO:0000313" key="6">
    <source>
        <dbReference type="EMBL" id="VTZ52369.1"/>
    </source>
</evidence>
<dbReference type="UniPathway" id="UPA00637"/>
<dbReference type="SUPFAM" id="SSF81296">
    <property type="entry name" value="E set domains"/>
    <property type="match status" value="1"/>
</dbReference>
<evidence type="ECO:0000256" key="1">
    <source>
        <dbReference type="ARBA" id="ARBA00004418"/>
    </source>
</evidence>
<sequence>MVHRRDVLRLALGALAGAVETGAYADAASPPSTGFPLGAPTPFDPAMVTDTARALAKQPYKALPQDLPDAFKTLTYDQYVSIHLRPSATIWANDNIGFALEPLHRGFAFSTPMQINLVADGQARRLAYDAGLFDFGKVTPPANLGDIGFSGFRVLAPLEHGGFFELATFQGASFFRAVARGQEPGTMARALSIKTADPRGEEFPAIRSVWIERPTLAGNTLVIHAIIDSESVSGAYRFTVHPGEATIIDTECTLFARAALDHYGIATMSATHLSGSIDKTRLDDLRPEVGEIDGLQMLTGKGEWLWRPVSNPATLQISTFIDENPRGFGFLQRDRDFDHYQDDDQHWENRPSLWIEPIGDWSFGGVQLIEIPSESDVNDNIIAYWRPKQPLNAGSDISFAYRQFWCKVPPERPPLATVSLSRSGRGSSAKRRRFLVEFSGEALSQIKSPEDIWPNLSASPGSIVSVRTFMSADKMTYRVLFELDPGGETFSELRLVLESHQKPISETWIYRWTP</sequence>
<dbReference type="InterPro" id="IPR014756">
    <property type="entry name" value="Ig_E-set"/>
</dbReference>
<gene>
    <name evidence="6" type="primary">opgG</name>
    <name evidence="6" type="ORF">MPC4_80040</name>
</gene>
<evidence type="ECO:0000313" key="7">
    <source>
        <dbReference type="Proteomes" id="UP000485880"/>
    </source>
</evidence>
<comment type="similarity">
    <text evidence="3">Belongs to the OpgD/OpgG family.</text>
</comment>
<dbReference type="InterPro" id="IPR014718">
    <property type="entry name" value="GH-type_carb-bd"/>
</dbReference>
<organism evidence="6 7">
    <name type="scientific">Methylocella tundrae</name>
    <dbReference type="NCBI Taxonomy" id="227605"/>
    <lineage>
        <taxon>Bacteria</taxon>
        <taxon>Pseudomonadati</taxon>
        <taxon>Pseudomonadota</taxon>
        <taxon>Alphaproteobacteria</taxon>
        <taxon>Hyphomicrobiales</taxon>
        <taxon>Beijerinckiaceae</taxon>
        <taxon>Methylocella</taxon>
    </lineage>
</organism>
<dbReference type="PANTHER" id="PTHR30504">
    <property type="entry name" value="GLUCANS BIOSYNTHESIS PROTEIN"/>
    <property type="match status" value="1"/>
</dbReference>
<dbReference type="Pfam" id="PF04349">
    <property type="entry name" value="MdoG"/>
    <property type="match status" value="1"/>
</dbReference>
<evidence type="ECO:0000256" key="2">
    <source>
        <dbReference type="ARBA" id="ARBA00005001"/>
    </source>
</evidence>
<dbReference type="GO" id="GO:0030288">
    <property type="term" value="C:outer membrane-bounded periplasmic space"/>
    <property type="evidence" value="ECO:0007669"/>
    <property type="project" value="TreeGrafter"/>
</dbReference>
<keyword evidence="7" id="KW-1185">Reference proteome</keyword>
<evidence type="ECO:0000256" key="3">
    <source>
        <dbReference type="ARBA" id="ARBA00009284"/>
    </source>
</evidence>
<name>A0A8B6MD24_METTU</name>
<dbReference type="PIRSF" id="PIRSF006281">
    <property type="entry name" value="MdoG"/>
    <property type="match status" value="1"/>
</dbReference>
<dbReference type="GO" id="GO:0003824">
    <property type="term" value="F:catalytic activity"/>
    <property type="evidence" value="ECO:0007669"/>
    <property type="project" value="InterPro"/>
</dbReference>
<dbReference type="GO" id="GO:0051274">
    <property type="term" value="P:beta-glucan biosynthetic process"/>
    <property type="evidence" value="ECO:0007669"/>
    <property type="project" value="TreeGrafter"/>
</dbReference>
<dbReference type="Gene3D" id="2.60.40.10">
    <property type="entry name" value="Immunoglobulins"/>
    <property type="match status" value="1"/>
</dbReference>
<evidence type="ECO:0000259" key="5">
    <source>
        <dbReference type="Pfam" id="PF04349"/>
    </source>
</evidence>
<dbReference type="InterPro" id="IPR014438">
    <property type="entry name" value="Glucan_biosyn_MdoG/MdoD"/>
</dbReference>
<comment type="pathway">
    <text evidence="2">Glycan metabolism; osmoregulated periplasmic glucan (OPG) biosynthesis.</text>
</comment>